<keyword evidence="1" id="KW-0732">Signal</keyword>
<proteinExistence type="predicted"/>
<name>A0AB39HHP5_9VIBR</name>
<geneLocation type="plasmid" evidence="2">
    <name>p-HB236076</name>
</geneLocation>
<gene>
    <name evidence="2" type="ORF">AB0763_16690</name>
</gene>
<sequence length="179" mass="20264">MKQLMTRMLVTALLGMMALPALANNFNYNQFEIRVGSSPGTLGAELMTYFTENTHFVGRFDSQFSGDWDLAAGMGFQGPVGQFADIYGEFLVHNIKTDWEEVAGEDFASEFNIGTRLWITQVFDANLRLGKIFYDSDDERSIFALDGRFHSSDQLIVGAGFRDYGVYDNQFVMFVNFTF</sequence>
<evidence type="ECO:0000313" key="2">
    <source>
        <dbReference type="EMBL" id="XDK26668.1"/>
    </source>
</evidence>
<organism evidence="2">
    <name type="scientific">Vibrio sp. HB236076</name>
    <dbReference type="NCBI Taxonomy" id="3232307"/>
    <lineage>
        <taxon>Bacteria</taxon>
        <taxon>Pseudomonadati</taxon>
        <taxon>Pseudomonadota</taxon>
        <taxon>Gammaproteobacteria</taxon>
        <taxon>Vibrionales</taxon>
        <taxon>Vibrionaceae</taxon>
        <taxon>Vibrio</taxon>
    </lineage>
</organism>
<protein>
    <recommendedName>
        <fullName evidence="3">Outer membrane protein beta-barrel domain-containing protein</fullName>
    </recommendedName>
</protein>
<evidence type="ECO:0000256" key="1">
    <source>
        <dbReference type="SAM" id="SignalP"/>
    </source>
</evidence>
<feature type="signal peptide" evidence="1">
    <location>
        <begin position="1"/>
        <end position="23"/>
    </location>
</feature>
<evidence type="ECO:0008006" key="3">
    <source>
        <dbReference type="Google" id="ProtNLM"/>
    </source>
</evidence>
<accession>A0AB39HHP5</accession>
<dbReference type="KEGG" id="vih:AB0763_16690"/>
<dbReference type="EMBL" id="CP162602">
    <property type="protein sequence ID" value="XDK26668.1"/>
    <property type="molecule type" value="Genomic_DNA"/>
</dbReference>
<feature type="chain" id="PRO_5044244067" description="Outer membrane protein beta-barrel domain-containing protein" evidence="1">
    <location>
        <begin position="24"/>
        <end position="179"/>
    </location>
</feature>
<dbReference type="RefSeq" id="WP_306099580.1">
    <property type="nucleotide sequence ID" value="NZ_CP162602.1"/>
</dbReference>
<keyword evidence="2" id="KW-0614">Plasmid</keyword>
<reference evidence="2" key="1">
    <citation type="submission" date="2024-07" db="EMBL/GenBank/DDBJ databases">
        <title>Genome Analysis of a Potential Novel Vibrio Species Secreting pH- and Thermo-stable Alginate Lyase and its Application in Producing Alginate Oligosaccharides.</title>
        <authorList>
            <person name="Huang H."/>
            <person name="Bao K."/>
        </authorList>
    </citation>
    <scope>NUCLEOTIDE SEQUENCE</scope>
    <source>
        <strain evidence="2">HB236076</strain>
        <plasmid evidence="2">p-HB236076</plasmid>
    </source>
</reference>
<dbReference type="AlphaFoldDB" id="A0AB39HHP5"/>